<evidence type="ECO:0000256" key="9">
    <source>
        <dbReference type="ARBA" id="ARBA00023274"/>
    </source>
</evidence>
<dbReference type="FunFam" id="3.10.20.90:FF:000297">
    <property type="entry name" value="30S small subunit ribosomal protein S27Ae"/>
    <property type="match status" value="1"/>
</dbReference>
<evidence type="ECO:0000256" key="10">
    <source>
        <dbReference type="ARBA" id="ARBA00035123"/>
    </source>
</evidence>
<comment type="similarity">
    <text evidence="2">In the N-terminal section; belongs to the ubiquitin family.</text>
</comment>
<dbReference type="InterPro" id="IPR002906">
    <property type="entry name" value="Ribosomal_eS31"/>
</dbReference>
<dbReference type="SMART" id="SM00213">
    <property type="entry name" value="UBQ"/>
    <property type="match status" value="1"/>
</dbReference>
<dbReference type="GO" id="GO:0008270">
    <property type="term" value="F:zinc ion binding"/>
    <property type="evidence" value="ECO:0007669"/>
    <property type="project" value="UniProtKB-KW"/>
</dbReference>
<dbReference type="PRINTS" id="PR00348">
    <property type="entry name" value="UBIQUITIN"/>
</dbReference>
<dbReference type="Proteomes" id="UP000251960">
    <property type="component" value="Chromosome 1"/>
</dbReference>
<evidence type="ECO:0000256" key="1">
    <source>
        <dbReference type="ARBA" id="ARBA00002225"/>
    </source>
</evidence>
<dbReference type="InterPro" id="IPR019954">
    <property type="entry name" value="Ubiquitin_CS"/>
</dbReference>
<dbReference type="InterPro" id="IPR000626">
    <property type="entry name" value="Ubiquitin-like_dom"/>
</dbReference>
<dbReference type="InterPro" id="IPR029071">
    <property type="entry name" value="Ubiquitin-like_domsf"/>
</dbReference>
<dbReference type="PROSITE" id="PS00299">
    <property type="entry name" value="UBIQUITIN_1"/>
    <property type="match status" value="1"/>
</dbReference>
<proteinExistence type="inferred from homology"/>
<dbReference type="PROSITE" id="PS50053">
    <property type="entry name" value="UBIQUITIN_2"/>
    <property type="match status" value="1"/>
</dbReference>
<name>A0A317Y6U9_MAIZE</name>
<dbReference type="GO" id="GO:0005840">
    <property type="term" value="C:ribosome"/>
    <property type="evidence" value="ECO:0007669"/>
    <property type="project" value="UniProtKB-KW"/>
</dbReference>
<gene>
    <name evidence="12" type="primary">UBF9_2</name>
    <name evidence="12" type="ORF">Zm00014a_032133</name>
</gene>
<evidence type="ECO:0000313" key="12">
    <source>
        <dbReference type="EMBL" id="PWZ54417.1"/>
    </source>
</evidence>
<feature type="domain" description="Ubiquitin-like" evidence="11">
    <location>
        <begin position="1"/>
        <end position="77"/>
    </location>
</feature>
<dbReference type="Gene3D" id="6.20.50.150">
    <property type="match status" value="1"/>
</dbReference>
<organism evidence="12">
    <name type="scientific">Zea mays</name>
    <name type="common">Maize</name>
    <dbReference type="NCBI Taxonomy" id="4577"/>
    <lineage>
        <taxon>Eukaryota</taxon>
        <taxon>Viridiplantae</taxon>
        <taxon>Streptophyta</taxon>
        <taxon>Embryophyta</taxon>
        <taxon>Tracheophyta</taxon>
        <taxon>Spermatophyta</taxon>
        <taxon>Magnoliopsida</taxon>
        <taxon>Liliopsida</taxon>
        <taxon>Poales</taxon>
        <taxon>Poaceae</taxon>
        <taxon>PACMAD clade</taxon>
        <taxon>Panicoideae</taxon>
        <taxon>Andropogonodae</taxon>
        <taxon>Andropogoneae</taxon>
        <taxon>Tripsacinae</taxon>
        <taxon>Zea</taxon>
    </lineage>
</organism>
<keyword evidence="7" id="KW-0832">Ubl conjugation</keyword>
<keyword evidence="6" id="KW-0862">Zinc</keyword>
<comment type="function">
    <text evidence="1">Component of the 40S subunit of the ribosome.</text>
</comment>
<evidence type="ECO:0000256" key="3">
    <source>
        <dbReference type="ARBA" id="ARBA00009891"/>
    </source>
</evidence>
<dbReference type="AlphaFoldDB" id="A0A317Y6U9"/>
<dbReference type="GO" id="GO:0003735">
    <property type="term" value="F:structural constituent of ribosome"/>
    <property type="evidence" value="ECO:0007669"/>
    <property type="project" value="InterPro"/>
</dbReference>
<dbReference type="PANTHER" id="PTHR10666">
    <property type="entry name" value="UBIQUITIN"/>
    <property type="match status" value="1"/>
</dbReference>
<dbReference type="SUPFAM" id="SSF54236">
    <property type="entry name" value="Ubiquitin-like"/>
    <property type="match status" value="1"/>
</dbReference>
<keyword evidence="8 12" id="KW-0689">Ribosomal protein</keyword>
<reference evidence="12" key="1">
    <citation type="journal article" date="2018" name="Nat. Genet.">
        <title>Extensive intraspecific gene order and gene structural variations between Mo17 and other maize genomes.</title>
        <authorList>
            <person name="Sun S."/>
            <person name="Zhou Y."/>
            <person name="Chen J."/>
            <person name="Shi J."/>
            <person name="Zhao H."/>
            <person name="Zhao H."/>
            <person name="Song W."/>
            <person name="Zhang M."/>
            <person name="Cui Y."/>
            <person name="Dong X."/>
            <person name="Liu H."/>
            <person name="Ma X."/>
            <person name="Jiao Y."/>
            <person name="Wang B."/>
            <person name="Wei X."/>
            <person name="Stein J.C."/>
            <person name="Glaubitz J.C."/>
            <person name="Lu F."/>
            <person name="Yu G."/>
            <person name="Liang C."/>
            <person name="Fengler K."/>
            <person name="Li B."/>
            <person name="Rafalski A."/>
            <person name="Schnable P.S."/>
            <person name="Ware D.H."/>
            <person name="Buckler E.S."/>
            <person name="Lai J."/>
        </authorList>
    </citation>
    <scope>NUCLEOTIDE SEQUENCE [LARGE SCALE GENOMIC DNA]</scope>
    <source>
        <tissue evidence="12">Seedling</tissue>
    </source>
</reference>
<dbReference type="Pfam" id="PF01599">
    <property type="entry name" value="Ribosomal_S27"/>
    <property type="match status" value="1"/>
</dbReference>
<accession>A0A317Y6U9</accession>
<evidence type="ECO:0000256" key="6">
    <source>
        <dbReference type="ARBA" id="ARBA00022833"/>
    </source>
</evidence>
<comment type="caution">
    <text evidence="12">The sequence shown here is derived from an EMBL/GenBank/DDBJ whole genome shotgun (WGS) entry which is preliminary data.</text>
</comment>
<comment type="subunit">
    <text evidence="10">Part of the 40S ribosomal subunit.</text>
</comment>
<dbReference type="EMBL" id="NCVQ01000001">
    <property type="protein sequence ID" value="PWZ54417.1"/>
    <property type="molecule type" value="Genomic_DNA"/>
</dbReference>
<dbReference type="InterPro" id="IPR011332">
    <property type="entry name" value="Ribosomal_zn-bd"/>
</dbReference>
<evidence type="ECO:0000259" key="11">
    <source>
        <dbReference type="PROSITE" id="PS50053"/>
    </source>
</evidence>
<sequence>MQIFVKTLSSTRTITLEVEPSDTVADVKAKVYESEGVPPAEQRLIFAGKQLRDGHTLADYNIPKETMLSLCCRLLGGGRKKRNRKTFTTPKKGTHEHKNPGLDAVLGRYRIDEATGKVERLRMQCPNPECGPGVLMAAHADRHVCGRCGLTFVIEK</sequence>
<keyword evidence="5" id="KW-0479">Metal-binding</keyword>
<dbReference type="SUPFAM" id="SSF57829">
    <property type="entry name" value="Zn-binding ribosomal proteins"/>
    <property type="match status" value="1"/>
</dbReference>
<dbReference type="InterPro" id="IPR038582">
    <property type="entry name" value="Ribosomal_eS31_euk-type_sf"/>
</dbReference>
<evidence type="ECO:0000256" key="7">
    <source>
        <dbReference type="ARBA" id="ARBA00022843"/>
    </source>
</evidence>
<keyword evidence="9" id="KW-0687">Ribonucleoprotein</keyword>
<dbReference type="GO" id="GO:0003729">
    <property type="term" value="F:mRNA binding"/>
    <property type="evidence" value="ECO:0007669"/>
    <property type="project" value="UniProtKB-ARBA"/>
</dbReference>
<evidence type="ECO:0000256" key="5">
    <source>
        <dbReference type="ARBA" id="ARBA00022771"/>
    </source>
</evidence>
<dbReference type="Pfam" id="PF00240">
    <property type="entry name" value="ubiquitin"/>
    <property type="match status" value="1"/>
</dbReference>
<comment type="similarity">
    <text evidence="3">In the C-terminal section; belongs to the eukaryotic ribosomal protein eS31 family.</text>
</comment>
<keyword evidence="5" id="KW-0863">Zinc-finger</keyword>
<dbReference type="Gene3D" id="3.10.20.90">
    <property type="entry name" value="Phosphatidylinositol 3-kinase Catalytic Subunit, Chain A, domain 1"/>
    <property type="match status" value="1"/>
</dbReference>
<dbReference type="InterPro" id="IPR019956">
    <property type="entry name" value="Ubiquitin_dom"/>
</dbReference>
<keyword evidence="4" id="KW-1017">Isopeptide bond</keyword>
<dbReference type="InterPro" id="IPR050158">
    <property type="entry name" value="Ubiquitin_ubiquitin-like"/>
</dbReference>
<evidence type="ECO:0000256" key="2">
    <source>
        <dbReference type="ARBA" id="ARBA00008373"/>
    </source>
</evidence>
<evidence type="ECO:0000256" key="8">
    <source>
        <dbReference type="ARBA" id="ARBA00022980"/>
    </source>
</evidence>
<dbReference type="GO" id="GO:0006412">
    <property type="term" value="P:translation"/>
    <property type="evidence" value="ECO:0007669"/>
    <property type="project" value="InterPro"/>
</dbReference>
<dbReference type="SMART" id="SM01402">
    <property type="entry name" value="Ribosomal_S27"/>
    <property type="match status" value="1"/>
</dbReference>
<evidence type="ECO:0000256" key="4">
    <source>
        <dbReference type="ARBA" id="ARBA00022499"/>
    </source>
</evidence>
<protein>
    <submittedName>
        <fullName evidence="12">Ubiquitin-40S ribosomal protein S27a</fullName>
    </submittedName>
</protein>
<dbReference type="GO" id="GO:1990904">
    <property type="term" value="C:ribonucleoprotein complex"/>
    <property type="evidence" value="ECO:0007669"/>
    <property type="project" value="UniProtKB-KW"/>
</dbReference>